<evidence type="ECO:0000313" key="2">
    <source>
        <dbReference type="Proteomes" id="UP000305792"/>
    </source>
</evidence>
<keyword evidence="2" id="KW-1185">Reference proteome</keyword>
<proteinExistence type="predicted"/>
<dbReference type="AlphaFoldDB" id="A0A4V4HPJ9"/>
<protein>
    <submittedName>
        <fullName evidence="1">Uncharacterized protein</fullName>
    </submittedName>
</protein>
<comment type="caution">
    <text evidence="1">The sequence shown here is derived from an EMBL/GenBank/DDBJ whole genome shotgun (WGS) entry which is preliminary data.</text>
</comment>
<accession>A0A4V4HPJ9</accession>
<sequence>MAAGWGVIGEAIANLVAATRGDVSEPLAAIAQRARDAELGDQNAFSEFLSDSVPSAIASFDRTAEGALSAAADFADALAEGVAAAHRAYEEADRRSCDELVRLTEDLR</sequence>
<dbReference type="RefSeq" id="WP_136529109.1">
    <property type="nucleotide sequence ID" value="NZ_STGX01000004.1"/>
</dbReference>
<dbReference type="OrthoDB" id="5195414at2"/>
<gene>
    <name evidence="1" type="ORF">E9998_07670</name>
</gene>
<organism evidence="1 2">
    <name type="scientific">Glycomyces paridis</name>
    <dbReference type="NCBI Taxonomy" id="2126555"/>
    <lineage>
        <taxon>Bacteria</taxon>
        <taxon>Bacillati</taxon>
        <taxon>Actinomycetota</taxon>
        <taxon>Actinomycetes</taxon>
        <taxon>Glycomycetales</taxon>
        <taxon>Glycomycetaceae</taxon>
        <taxon>Glycomyces</taxon>
    </lineage>
</organism>
<reference evidence="1 2" key="1">
    <citation type="journal article" date="2018" name="Int. J. Syst. Evol. Microbiol.">
        <title>Glycomyces paridis sp. nov., isolated from the medicinal plant Paris polyphylla.</title>
        <authorList>
            <person name="Fang X.M."/>
            <person name="Bai J.L."/>
            <person name="Su J."/>
            <person name="Zhao L.L."/>
            <person name="Liu H.Y."/>
            <person name="Ma B.P."/>
            <person name="Zhang Y.Q."/>
            <person name="Yu L.Y."/>
        </authorList>
    </citation>
    <scope>NUCLEOTIDE SEQUENCE [LARGE SCALE GENOMIC DNA]</scope>
    <source>
        <strain evidence="1 2">CPCC 204357</strain>
    </source>
</reference>
<name>A0A4V4HPJ9_9ACTN</name>
<dbReference type="EMBL" id="STGX01000004">
    <property type="protein sequence ID" value="THV30236.1"/>
    <property type="molecule type" value="Genomic_DNA"/>
</dbReference>
<dbReference type="Proteomes" id="UP000305792">
    <property type="component" value="Unassembled WGS sequence"/>
</dbReference>
<evidence type="ECO:0000313" key="1">
    <source>
        <dbReference type="EMBL" id="THV30236.1"/>
    </source>
</evidence>